<keyword evidence="9 13" id="KW-1133">Transmembrane helix</keyword>
<dbReference type="SUPFAM" id="SSF57850">
    <property type="entry name" value="RING/U-box"/>
    <property type="match status" value="1"/>
</dbReference>
<accession>A0AAV5IB19</accession>
<organism evidence="15 16">
    <name type="scientific">Rubroshorea leprosula</name>
    <dbReference type="NCBI Taxonomy" id="152421"/>
    <lineage>
        <taxon>Eukaryota</taxon>
        <taxon>Viridiplantae</taxon>
        <taxon>Streptophyta</taxon>
        <taxon>Embryophyta</taxon>
        <taxon>Tracheophyta</taxon>
        <taxon>Spermatophyta</taxon>
        <taxon>Magnoliopsida</taxon>
        <taxon>eudicotyledons</taxon>
        <taxon>Gunneridae</taxon>
        <taxon>Pentapetalae</taxon>
        <taxon>rosids</taxon>
        <taxon>malvids</taxon>
        <taxon>Malvales</taxon>
        <taxon>Dipterocarpaceae</taxon>
        <taxon>Rubroshorea</taxon>
    </lineage>
</organism>
<evidence type="ECO:0000256" key="7">
    <source>
        <dbReference type="ARBA" id="ARBA00022786"/>
    </source>
</evidence>
<keyword evidence="8" id="KW-0862">Zinc</keyword>
<gene>
    <name evidence="15" type="ORF">SLEP1_g8528</name>
</gene>
<dbReference type="AlphaFoldDB" id="A0AAV5IB19"/>
<keyword evidence="5 13" id="KW-0812">Transmembrane</keyword>
<dbReference type="PROSITE" id="PS50089">
    <property type="entry name" value="ZF_RING_2"/>
    <property type="match status" value="1"/>
</dbReference>
<sequence length="221" mass="23713">MSTTSSTSPQLFQDFLGTLHYSRKFILHSPLPLTSPPVAAPHPSMEDITAFDNSAFVVISVILCGVICSFGLSFVLKCALRCTNSLASASGVNLATSPANRGIKEKALKTFPVVNYSAEMKEKLPGLDTECVICLSEFESGGSLRLLPKCNHGFHVGCIDKWLKSHSSCPKCRQCLIETCQKIVGSDQASSSEAAPAVPESSVLIVPSEPEGRMCNFWGIN</sequence>
<evidence type="ECO:0000256" key="1">
    <source>
        <dbReference type="ARBA" id="ARBA00000900"/>
    </source>
</evidence>
<keyword evidence="4" id="KW-0808">Transferase</keyword>
<dbReference type="GO" id="GO:0008270">
    <property type="term" value="F:zinc ion binding"/>
    <property type="evidence" value="ECO:0007669"/>
    <property type="project" value="UniProtKB-KW"/>
</dbReference>
<evidence type="ECO:0000256" key="13">
    <source>
        <dbReference type="SAM" id="Phobius"/>
    </source>
</evidence>
<evidence type="ECO:0000256" key="8">
    <source>
        <dbReference type="ARBA" id="ARBA00022833"/>
    </source>
</evidence>
<evidence type="ECO:0000256" key="12">
    <source>
        <dbReference type="PROSITE-ProRule" id="PRU00175"/>
    </source>
</evidence>
<comment type="subcellular location">
    <subcellularLocation>
        <location evidence="2">Membrane</location>
        <topology evidence="2">Single-pass membrane protein</topology>
    </subcellularLocation>
</comment>
<dbReference type="GO" id="GO:0061630">
    <property type="term" value="F:ubiquitin protein ligase activity"/>
    <property type="evidence" value="ECO:0007669"/>
    <property type="project" value="UniProtKB-EC"/>
</dbReference>
<dbReference type="CDD" id="cd16461">
    <property type="entry name" value="RING-H2_EL5-like"/>
    <property type="match status" value="1"/>
</dbReference>
<keyword evidence="6" id="KW-0479">Metal-binding</keyword>
<name>A0AAV5IB19_9ROSI</name>
<comment type="caution">
    <text evidence="15">The sequence shown here is derived from an EMBL/GenBank/DDBJ whole genome shotgun (WGS) entry which is preliminary data.</text>
</comment>
<dbReference type="InterPro" id="IPR001841">
    <property type="entry name" value="Znf_RING"/>
</dbReference>
<evidence type="ECO:0000256" key="4">
    <source>
        <dbReference type="ARBA" id="ARBA00022679"/>
    </source>
</evidence>
<evidence type="ECO:0000256" key="11">
    <source>
        <dbReference type="ARBA" id="ARBA00024209"/>
    </source>
</evidence>
<evidence type="ECO:0000313" key="16">
    <source>
        <dbReference type="Proteomes" id="UP001054252"/>
    </source>
</evidence>
<evidence type="ECO:0000313" key="15">
    <source>
        <dbReference type="EMBL" id="GKU95128.1"/>
    </source>
</evidence>
<evidence type="ECO:0000256" key="5">
    <source>
        <dbReference type="ARBA" id="ARBA00022692"/>
    </source>
</evidence>
<dbReference type="SMART" id="SM00184">
    <property type="entry name" value="RING"/>
    <property type="match status" value="1"/>
</dbReference>
<dbReference type="PANTHER" id="PTHR46905:SF7">
    <property type="entry name" value="RING-H2 FINGER PROTEIN ATL78"/>
    <property type="match status" value="1"/>
</dbReference>
<evidence type="ECO:0000259" key="14">
    <source>
        <dbReference type="PROSITE" id="PS50089"/>
    </source>
</evidence>
<dbReference type="FunFam" id="3.30.40.10:FF:000632">
    <property type="entry name" value="RING-H2 finger protein ATL73"/>
    <property type="match status" value="1"/>
</dbReference>
<evidence type="ECO:0000256" key="6">
    <source>
        <dbReference type="ARBA" id="ARBA00022723"/>
    </source>
</evidence>
<evidence type="ECO:0000256" key="10">
    <source>
        <dbReference type="ARBA" id="ARBA00023136"/>
    </source>
</evidence>
<evidence type="ECO:0000256" key="2">
    <source>
        <dbReference type="ARBA" id="ARBA00004167"/>
    </source>
</evidence>
<evidence type="ECO:0000256" key="3">
    <source>
        <dbReference type="ARBA" id="ARBA00012483"/>
    </source>
</evidence>
<dbReference type="InterPro" id="IPR044602">
    <property type="entry name" value="ATL10/ATL72-79-like"/>
</dbReference>
<dbReference type="GO" id="GO:0016567">
    <property type="term" value="P:protein ubiquitination"/>
    <property type="evidence" value="ECO:0007669"/>
    <property type="project" value="InterPro"/>
</dbReference>
<proteinExistence type="inferred from homology"/>
<keyword evidence="7" id="KW-0833">Ubl conjugation pathway</keyword>
<keyword evidence="10 13" id="KW-0472">Membrane</keyword>
<dbReference type="InterPro" id="IPR013083">
    <property type="entry name" value="Znf_RING/FYVE/PHD"/>
</dbReference>
<feature type="transmembrane region" description="Helical" evidence="13">
    <location>
        <begin position="55"/>
        <end position="76"/>
    </location>
</feature>
<dbReference type="PANTHER" id="PTHR46905">
    <property type="entry name" value="RING-H2 FINGER PROTEIN ATL78"/>
    <property type="match status" value="1"/>
</dbReference>
<dbReference type="Pfam" id="PF13639">
    <property type="entry name" value="zf-RING_2"/>
    <property type="match status" value="1"/>
</dbReference>
<keyword evidence="16" id="KW-1185">Reference proteome</keyword>
<protein>
    <recommendedName>
        <fullName evidence="3">RING-type E3 ubiquitin transferase</fullName>
        <ecNumber evidence="3">2.3.2.27</ecNumber>
    </recommendedName>
</protein>
<comment type="similarity">
    <text evidence="11">Belongs to the RING-type zinc finger family. ATL subfamily.</text>
</comment>
<feature type="domain" description="RING-type" evidence="14">
    <location>
        <begin position="131"/>
        <end position="173"/>
    </location>
</feature>
<comment type="catalytic activity">
    <reaction evidence="1">
        <text>S-ubiquitinyl-[E2 ubiquitin-conjugating enzyme]-L-cysteine + [acceptor protein]-L-lysine = [E2 ubiquitin-conjugating enzyme]-L-cysteine + N(6)-ubiquitinyl-[acceptor protein]-L-lysine.</text>
        <dbReference type="EC" id="2.3.2.27"/>
    </reaction>
</comment>
<dbReference type="GO" id="GO:0016020">
    <property type="term" value="C:membrane"/>
    <property type="evidence" value="ECO:0007669"/>
    <property type="project" value="UniProtKB-SubCell"/>
</dbReference>
<dbReference type="Proteomes" id="UP001054252">
    <property type="component" value="Unassembled WGS sequence"/>
</dbReference>
<keyword evidence="12" id="KW-0863">Zinc-finger</keyword>
<reference evidence="15 16" key="1">
    <citation type="journal article" date="2021" name="Commun. Biol.">
        <title>The genome of Shorea leprosula (Dipterocarpaceae) highlights the ecological relevance of drought in aseasonal tropical rainforests.</title>
        <authorList>
            <person name="Ng K.K.S."/>
            <person name="Kobayashi M.J."/>
            <person name="Fawcett J.A."/>
            <person name="Hatakeyama M."/>
            <person name="Paape T."/>
            <person name="Ng C.H."/>
            <person name="Ang C.C."/>
            <person name="Tnah L.H."/>
            <person name="Lee C.T."/>
            <person name="Nishiyama T."/>
            <person name="Sese J."/>
            <person name="O'Brien M.J."/>
            <person name="Copetti D."/>
            <person name="Mohd Noor M.I."/>
            <person name="Ong R.C."/>
            <person name="Putra M."/>
            <person name="Sireger I.Z."/>
            <person name="Indrioko S."/>
            <person name="Kosugi Y."/>
            <person name="Izuno A."/>
            <person name="Isagi Y."/>
            <person name="Lee S.L."/>
            <person name="Shimizu K.K."/>
        </authorList>
    </citation>
    <scope>NUCLEOTIDE SEQUENCE [LARGE SCALE GENOMIC DNA]</scope>
    <source>
        <strain evidence="15">214</strain>
    </source>
</reference>
<dbReference type="Gene3D" id="3.30.40.10">
    <property type="entry name" value="Zinc/RING finger domain, C3HC4 (zinc finger)"/>
    <property type="match status" value="1"/>
</dbReference>
<dbReference type="EMBL" id="BPVZ01000008">
    <property type="protein sequence ID" value="GKU95128.1"/>
    <property type="molecule type" value="Genomic_DNA"/>
</dbReference>
<dbReference type="EC" id="2.3.2.27" evidence="3"/>
<evidence type="ECO:0000256" key="9">
    <source>
        <dbReference type="ARBA" id="ARBA00022989"/>
    </source>
</evidence>